<evidence type="ECO:0000256" key="2">
    <source>
        <dbReference type="ARBA" id="ARBA00009539"/>
    </source>
</evidence>
<dbReference type="EMBL" id="CP005074">
    <property type="protein sequence ID" value="AGR41434.1"/>
    <property type="molecule type" value="Genomic_DNA"/>
</dbReference>
<name>S5LUG7_9MOLU</name>
<dbReference type="SUPFAM" id="SSF53597">
    <property type="entry name" value="Dihydrofolate reductase-like"/>
    <property type="match status" value="1"/>
</dbReference>
<evidence type="ECO:0000256" key="7">
    <source>
        <dbReference type="PIRNR" id="PIRNR000194"/>
    </source>
</evidence>
<dbReference type="GO" id="GO:0050661">
    <property type="term" value="F:NADP binding"/>
    <property type="evidence" value="ECO:0007669"/>
    <property type="project" value="InterPro"/>
</dbReference>
<dbReference type="GO" id="GO:0046655">
    <property type="term" value="P:folic acid metabolic process"/>
    <property type="evidence" value="ECO:0007669"/>
    <property type="project" value="TreeGrafter"/>
</dbReference>
<comment type="catalytic activity">
    <reaction evidence="7">
        <text>(6S)-5,6,7,8-tetrahydrofolate + NADP(+) = 7,8-dihydrofolate + NADPH + H(+)</text>
        <dbReference type="Rhea" id="RHEA:15009"/>
        <dbReference type="ChEBI" id="CHEBI:15378"/>
        <dbReference type="ChEBI" id="CHEBI:57451"/>
        <dbReference type="ChEBI" id="CHEBI:57453"/>
        <dbReference type="ChEBI" id="CHEBI:57783"/>
        <dbReference type="ChEBI" id="CHEBI:58349"/>
        <dbReference type="EC" id="1.5.1.3"/>
    </reaction>
</comment>
<evidence type="ECO:0000256" key="3">
    <source>
        <dbReference type="ARBA" id="ARBA00012856"/>
    </source>
</evidence>
<dbReference type="STRING" id="1276220.STAIW_v1c08480"/>
<feature type="domain" description="DHFR" evidence="9">
    <location>
        <begin position="1"/>
        <end position="156"/>
    </location>
</feature>
<dbReference type="Proteomes" id="UP000014984">
    <property type="component" value="Chromosome"/>
</dbReference>
<keyword evidence="11" id="KW-1185">Reference proteome</keyword>
<dbReference type="InterPro" id="IPR024072">
    <property type="entry name" value="DHFR-like_dom_sf"/>
</dbReference>
<dbReference type="CDD" id="cd00209">
    <property type="entry name" value="DHFR"/>
    <property type="match status" value="1"/>
</dbReference>
<dbReference type="PROSITE" id="PS00075">
    <property type="entry name" value="DHFR_1"/>
    <property type="match status" value="1"/>
</dbReference>
<protein>
    <recommendedName>
        <fullName evidence="3 7">Dihydrofolate reductase</fullName>
        <ecNumber evidence="3 7">1.5.1.3</ecNumber>
    </recommendedName>
</protein>
<dbReference type="Pfam" id="PF00186">
    <property type="entry name" value="DHFR_1"/>
    <property type="match status" value="1"/>
</dbReference>
<comment type="pathway">
    <text evidence="1 7">Cofactor biosynthesis; tetrahydrofolate biosynthesis; 5,6,7,8-tetrahydrofolate from 7,8-dihydrofolate: step 1/1.</text>
</comment>
<dbReference type="GO" id="GO:0006730">
    <property type="term" value="P:one-carbon metabolic process"/>
    <property type="evidence" value="ECO:0007669"/>
    <property type="project" value="UniProtKB-KW"/>
</dbReference>
<dbReference type="HOGENOM" id="CLU_043966_5_2_14"/>
<evidence type="ECO:0000256" key="1">
    <source>
        <dbReference type="ARBA" id="ARBA00004903"/>
    </source>
</evidence>
<dbReference type="InterPro" id="IPR001796">
    <property type="entry name" value="DHFR_dom"/>
</dbReference>
<dbReference type="PATRIC" id="fig|1276220.3.peg.865"/>
<evidence type="ECO:0000313" key="10">
    <source>
        <dbReference type="EMBL" id="AGR41434.1"/>
    </source>
</evidence>
<evidence type="ECO:0000256" key="4">
    <source>
        <dbReference type="ARBA" id="ARBA00022563"/>
    </source>
</evidence>
<dbReference type="GO" id="GO:0005829">
    <property type="term" value="C:cytosol"/>
    <property type="evidence" value="ECO:0007669"/>
    <property type="project" value="TreeGrafter"/>
</dbReference>
<dbReference type="PRINTS" id="PR00070">
    <property type="entry name" value="DHFR"/>
</dbReference>
<dbReference type="PIRSF" id="PIRSF000194">
    <property type="entry name" value="DHFR"/>
    <property type="match status" value="1"/>
</dbReference>
<dbReference type="InterPro" id="IPR012259">
    <property type="entry name" value="DHFR"/>
</dbReference>
<dbReference type="UniPathway" id="UPA00077">
    <property type="reaction ID" value="UER00158"/>
</dbReference>
<evidence type="ECO:0000256" key="5">
    <source>
        <dbReference type="ARBA" id="ARBA00022857"/>
    </source>
</evidence>
<dbReference type="GO" id="GO:0004146">
    <property type="term" value="F:dihydrofolate reductase activity"/>
    <property type="evidence" value="ECO:0007669"/>
    <property type="project" value="UniProtKB-EC"/>
</dbReference>
<gene>
    <name evidence="10" type="primary">dfrA</name>
    <name evidence="10" type="ORF">STAIW_v1c08480</name>
</gene>
<organism evidence="10 11">
    <name type="scientific">Spiroplasma taiwanense CT-1</name>
    <dbReference type="NCBI Taxonomy" id="1276220"/>
    <lineage>
        <taxon>Bacteria</taxon>
        <taxon>Bacillati</taxon>
        <taxon>Mycoplasmatota</taxon>
        <taxon>Mollicutes</taxon>
        <taxon>Entomoplasmatales</taxon>
        <taxon>Spiroplasmataceae</taxon>
        <taxon>Spiroplasma</taxon>
    </lineage>
</organism>
<dbReference type="RefSeq" id="WP_020834573.1">
    <property type="nucleotide sequence ID" value="NC_021846.1"/>
</dbReference>
<sequence length="156" mass="18522">MVILIWAQTKKGVIGLNNKLPWNIKEEMQHFINSTKNKTILMGRNTWESLTIKPLPNRQNILITSRSLEKRYNNVEISTDLDLILEKYRNSQEDLYVIGGLQIYLTALKFADKLIISEIKKEYNGDTFAPKWDKKQYRLESKTEFEEFIVYVYERN</sequence>
<accession>S5LUG7</accession>
<dbReference type="GO" id="GO:0046654">
    <property type="term" value="P:tetrahydrofolate biosynthetic process"/>
    <property type="evidence" value="ECO:0007669"/>
    <property type="project" value="UniProtKB-UniPathway"/>
</dbReference>
<keyword evidence="6 7" id="KW-0560">Oxidoreductase</keyword>
<dbReference type="eggNOG" id="COG0262">
    <property type="taxonomic scope" value="Bacteria"/>
</dbReference>
<dbReference type="GO" id="GO:0046452">
    <property type="term" value="P:dihydrofolate metabolic process"/>
    <property type="evidence" value="ECO:0007669"/>
    <property type="project" value="TreeGrafter"/>
</dbReference>
<dbReference type="PROSITE" id="PS51330">
    <property type="entry name" value="DHFR_2"/>
    <property type="match status" value="1"/>
</dbReference>
<evidence type="ECO:0000259" key="9">
    <source>
        <dbReference type="PROSITE" id="PS51330"/>
    </source>
</evidence>
<evidence type="ECO:0000256" key="6">
    <source>
        <dbReference type="ARBA" id="ARBA00023002"/>
    </source>
</evidence>
<proteinExistence type="inferred from homology"/>
<dbReference type="EC" id="1.5.1.3" evidence="3 7"/>
<dbReference type="PANTHER" id="PTHR48069">
    <property type="entry name" value="DIHYDROFOLATE REDUCTASE"/>
    <property type="match status" value="1"/>
</dbReference>
<dbReference type="OrthoDB" id="9804315at2"/>
<dbReference type="KEGG" id="stai:STAIW_v1c08480"/>
<dbReference type="PANTHER" id="PTHR48069:SF3">
    <property type="entry name" value="DIHYDROFOLATE REDUCTASE"/>
    <property type="match status" value="1"/>
</dbReference>
<comment type="similarity">
    <text evidence="2 7 8">Belongs to the dihydrofolate reductase family.</text>
</comment>
<evidence type="ECO:0000256" key="8">
    <source>
        <dbReference type="RuleBase" id="RU004474"/>
    </source>
</evidence>
<comment type="function">
    <text evidence="7">Key enzyme in folate metabolism. Catalyzes an essential reaction for de novo glycine and purine synthesis, and for DNA precursor synthesis.</text>
</comment>
<dbReference type="Gene3D" id="3.40.430.10">
    <property type="entry name" value="Dihydrofolate Reductase, subunit A"/>
    <property type="match status" value="1"/>
</dbReference>
<evidence type="ECO:0000313" key="11">
    <source>
        <dbReference type="Proteomes" id="UP000014984"/>
    </source>
</evidence>
<dbReference type="InterPro" id="IPR017925">
    <property type="entry name" value="DHFR_CS"/>
</dbReference>
<dbReference type="AlphaFoldDB" id="S5LUG7"/>
<reference evidence="10 11" key="1">
    <citation type="journal article" date="2013" name="Genome Biol. Evol.">
        <title>Comparison of metabolic capacities and inference of gene content evolution in mosquito-associated Spiroplasma diminutum and S. taiwanense.</title>
        <authorList>
            <person name="Lo W.S."/>
            <person name="Ku C."/>
            <person name="Chen L.L."/>
            <person name="Chang T.H."/>
            <person name="Kuo C.H."/>
        </authorList>
    </citation>
    <scope>NUCLEOTIDE SEQUENCE [LARGE SCALE GENOMIC DNA]</scope>
    <source>
        <strain evidence="10">CT-1</strain>
    </source>
</reference>
<keyword evidence="5 7" id="KW-0521">NADP</keyword>
<keyword evidence="4 7" id="KW-0554">One-carbon metabolism</keyword>